<dbReference type="AlphaFoldDB" id="A0A1H4WL96"/>
<dbReference type="EMBL" id="FNSV01000005">
    <property type="protein sequence ID" value="SEC94102.1"/>
    <property type="molecule type" value="Genomic_DNA"/>
</dbReference>
<dbReference type="GO" id="GO:0016020">
    <property type="term" value="C:membrane"/>
    <property type="evidence" value="ECO:0007669"/>
    <property type="project" value="UniProtKB-SubCell"/>
</dbReference>
<gene>
    <name evidence="6" type="ORF">SAMN04490239_6072</name>
</gene>
<dbReference type="Pfam" id="PF13515">
    <property type="entry name" value="FUSC_2"/>
    <property type="match status" value="1"/>
</dbReference>
<protein>
    <submittedName>
        <fullName evidence="6">Uncharacterized membrane protein YgaE, UPF0421/DUF939 family</fullName>
    </submittedName>
</protein>
<sequence>MNVLLPACDRPESCTTVLQLISILGLLRRAGSTAWPSLRTALLRFAGYLVPIAQTAVTAGAAWWVSVEVAGHEQPLLAPLAAVVCLSVARGARSRRAGELIAGVTIGTIVSDVVVRYIGNGPWQICLVVAVAMSFAVLLDGGSVIVLQSGSSAALVAAMASATAAHPFDRVVDALIGGALSLVALSVLPTDPVRRTRRCAAAVLDSVSAALRQTSKGLADGDVSALEDALALARSTQSTIDSMRVELRSGSEVARISPIHWRGRRRIGRLASIADPIDNAARNTRVLVRRALIATYDGERVDPQLADAVSELAHLADRMRLMILATPATKPNEIQLSDELERFARALPQQEISAGFSAAVVSAQVRSIVIDFFEVCGIPRAVCRPMLPRPAQYAKAA</sequence>
<comment type="subcellular location">
    <subcellularLocation>
        <location evidence="1">Membrane</location>
        <topology evidence="1">Multi-pass membrane protein</topology>
    </subcellularLocation>
</comment>
<keyword evidence="3" id="KW-1133">Transmembrane helix</keyword>
<feature type="domain" description="Integral membrane bound transporter" evidence="5">
    <location>
        <begin position="63"/>
        <end position="183"/>
    </location>
</feature>
<name>A0A1H4WL96_9NOCA</name>
<keyword evidence="7" id="KW-1185">Reference proteome</keyword>
<evidence type="ECO:0000313" key="6">
    <source>
        <dbReference type="EMBL" id="SEC94102.1"/>
    </source>
</evidence>
<evidence type="ECO:0000256" key="1">
    <source>
        <dbReference type="ARBA" id="ARBA00004141"/>
    </source>
</evidence>
<evidence type="ECO:0000256" key="4">
    <source>
        <dbReference type="ARBA" id="ARBA00023136"/>
    </source>
</evidence>
<evidence type="ECO:0000256" key="2">
    <source>
        <dbReference type="ARBA" id="ARBA00022692"/>
    </source>
</evidence>
<reference evidence="7" key="1">
    <citation type="submission" date="2016-10" db="EMBL/GenBank/DDBJ databases">
        <authorList>
            <person name="Varghese N."/>
            <person name="Submissions S."/>
        </authorList>
    </citation>
    <scope>NUCLEOTIDE SEQUENCE [LARGE SCALE GENOMIC DNA]</scope>
    <source>
        <strain evidence="7">DSM 44498</strain>
    </source>
</reference>
<accession>A0A1H4WL96</accession>
<evidence type="ECO:0000313" key="7">
    <source>
        <dbReference type="Proteomes" id="UP000183561"/>
    </source>
</evidence>
<dbReference type="InterPro" id="IPR049453">
    <property type="entry name" value="Memb_transporter_dom"/>
</dbReference>
<organism evidence="6 7">
    <name type="scientific">Rhodococcus koreensis</name>
    <dbReference type="NCBI Taxonomy" id="99653"/>
    <lineage>
        <taxon>Bacteria</taxon>
        <taxon>Bacillati</taxon>
        <taxon>Actinomycetota</taxon>
        <taxon>Actinomycetes</taxon>
        <taxon>Mycobacteriales</taxon>
        <taxon>Nocardiaceae</taxon>
        <taxon>Rhodococcus</taxon>
    </lineage>
</organism>
<proteinExistence type="predicted"/>
<evidence type="ECO:0000259" key="5">
    <source>
        <dbReference type="Pfam" id="PF13515"/>
    </source>
</evidence>
<evidence type="ECO:0000256" key="3">
    <source>
        <dbReference type="ARBA" id="ARBA00022989"/>
    </source>
</evidence>
<keyword evidence="2" id="KW-0812">Transmembrane</keyword>
<keyword evidence="4" id="KW-0472">Membrane</keyword>
<dbReference type="Proteomes" id="UP000183561">
    <property type="component" value="Unassembled WGS sequence"/>
</dbReference>